<dbReference type="EMBL" id="OU892278">
    <property type="protein sequence ID" value="CAG9764017.1"/>
    <property type="molecule type" value="Genomic_DNA"/>
</dbReference>
<dbReference type="InterPro" id="IPR037386">
    <property type="entry name" value="CCDC40"/>
</dbReference>
<protein>
    <recommendedName>
        <fullName evidence="4">Coiled-coil domain-containing protein 40</fullName>
    </recommendedName>
</protein>
<feature type="coiled-coil region" evidence="1">
    <location>
        <begin position="422"/>
        <end position="449"/>
    </location>
</feature>
<dbReference type="AlphaFoldDB" id="A0A9N9MFX6"/>
<feature type="coiled-coil region" evidence="1">
    <location>
        <begin position="30"/>
        <end position="57"/>
    </location>
</feature>
<dbReference type="GO" id="GO:0035082">
    <property type="term" value="P:axoneme assembly"/>
    <property type="evidence" value="ECO:0007669"/>
    <property type="project" value="InterPro"/>
</dbReference>
<proteinExistence type="predicted"/>
<accession>A0A9N9MFX6</accession>
<evidence type="ECO:0008006" key="4">
    <source>
        <dbReference type="Google" id="ProtNLM"/>
    </source>
</evidence>
<name>A0A9N9MFX6_9CUCU</name>
<dbReference type="PANTHER" id="PTHR16275">
    <property type="entry name" value="COILED-COIL DOMAIN-CONTAINING PROTEIN 40"/>
    <property type="match status" value="1"/>
</dbReference>
<organism evidence="2 3">
    <name type="scientific">Ceutorhynchus assimilis</name>
    <name type="common">cabbage seed weevil</name>
    <dbReference type="NCBI Taxonomy" id="467358"/>
    <lineage>
        <taxon>Eukaryota</taxon>
        <taxon>Metazoa</taxon>
        <taxon>Ecdysozoa</taxon>
        <taxon>Arthropoda</taxon>
        <taxon>Hexapoda</taxon>
        <taxon>Insecta</taxon>
        <taxon>Pterygota</taxon>
        <taxon>Neoptera</taxon>
        <taxon>Endopterygota</taxon>
        <taxon>Coleoptera</taxon>
        <taxon>Polyphaga</taxon>
        <taxon>Cucujiformia</taxon>
        <taxon>Curculionidae</taxon>
        <taxon>Ceutorhynchinae</taxon>
        <taxon>Ceutorhynchus</taxon>
    </lineage>
</organism>
<gene>
    <name evidence="2" type="ORF">CEUTPL_LOCUS4664</name>
</gene>
<evidence type="ECO:0000313" key="3">
    <source>
        <dbReference type="Proteomes" id="UP001152799"/>
    </source>
</evidence>
<keyword evidence="1" id="KW-0175">Coiled coil</keyword>
<evidence type="ECO:0000313" key="2">
    <source>
        <dbReference type="EMBL" id="CAG9764017.1"/>
    </source>
</evidence>
<reference evidence="2" key="1">
    <citation type="submission" date="2022-01" db="EMBL/GenBank/DDBJ databases">
        <authorList>
            <person name="King R."/>
        </authorList>
    </citation>
    <scope>NUCLEOTIDE SEQUENCE</scope>
</reference>
<feature type="coiled-coil region" evidence="1">
    <location>
        <begin position="317"/>
        <end position="365"/>
    </location>
</feature>
<dbReference type="Proteomes" id="UP001152799">
    <property type="component" value="Chromosome 2"/>
</dbReference>
<dbReference type="OrthoDB" id="188741at2759"/>
<feature type="coiled-coil region" evidence="1">
    <location>
        <begin position="726"/>
        <end position="760"/>
    </location>
</feature>
<keyword evidence="3" id="KW-1185">Reference proteome</keyword>
<evidence type="ECO:0000256" key="1">
    <source>
        <dbReference type="SAM" id="Coils"/>
    </source>
</evidence>
<dbReference type="PANTHER" id="PTHR16275:SF8">
    <property type="entry name" value="COILED-COIL DOMAIN-CONTAINING PROTEIN 40"/>
    <property type="match status" value="1"/>
</dbReference>
<dbReference type="GO" id="GO:0005737">
    <property type="term" value="C:cytoplasm"/>
    <property type="evidence" value="ECO:0007669"/>
    <property type="project" value="TreeGrafter"/>
</dbReference>
<sequence length="888" mass="104632">MSEHEIMKPHEKSILDPNNPLMIKFQAAVKEHYLNQINRLKNEIFDYETETKKNQEEAERIGVQTHDAQLMLCKQQTSLDELIANVQNMIATRQETTIKLEEKKSIYRQATDNLIESEKTNLEIQNEINSVNLLINQVSEWETNIESNITVNRRIAEKTRKDQLKLAEEKKKRDVQIYKLTCATWKLDMENENMDMQLKLKKTDMEELDKTVVWGNAKLEETQVQCRSYIHAWKSVMVDIEQKDKIVQSLRTTNATVSGKIESIKAEINNVKKLTKNEMNINQRLVMNKARALADIVNCKQLLDEELNKQRELAVTMSEVEAIADQTESDCRDLNEEIRQKGIEADQLNKAAENITETVLKLDKQFSDNLNSQNAEDRFCKRLCAQVGLLREKSKDLEIIMAETENKQSKSLCEIESEKYNNEERERTLVEISRHKTELENEADAIEAEKVTNQLIFRKKERHVTVLNRKLEQILEKMQLKIVISPQELRLSVLEKQIEDTLLEITNLQIFWLREEKNVLNISKERHEQTQKLNLLKKQKLILEQKNLKVTSEIENYGRIEKKISLNINNLHSKMNVLCDHLNKTKGRKATMDEAISYSQSEFDIKLKDAELKYLQLEESIQVSEEEKIAQSKELIELHRQGLEWEKKVKLVHDTKVEMRGAHGESTENDLAKQEIHRRKVIYGQLQKAQQKMVKELEHSVSRRDNIVTVADARQTRSKASEQRIRINNTRKIESTKKQIQQLEKEIEELKERNVLVKAQKRLIVHRMEKTKNEITFNENYETILRDEIEKSKTKRQLKFEILIMMQRKLNLYNDLAANRKPFVYTKKEDLPTEFEKHRELNTKLCSILQNLISDFPNYFHQLSRLYNTMKLSVYTQYSSDIDYRTQQ</sequence>